<dbReference type="SUPFAM" id="SSF48208">
    <property type="entry name" value="Six-hairpin glycosidases"/>
    <property type="match status" value="1"/>
</dbReference>
<dbReference type="PANTHER" id="PTHR33886:SF8">
    <property type="entry name" value="UNSATURATED RHAMNOGALACTURONAN HYDROLASE (EUROFUNG)"/>
    <property type="match status" value="1"/>
</dbReference>
<dbReference type="AlphaFoldDB" id="A0A1M6V2A2"/>
<protein>
    <submittedName>
        <fullName evidence="2">Unsaturated rhamnogalacturonyl hydrolase</fullName>
    </submittedName>
</protein>
<dbReference type="Pfam" id="PF07470">
    <property type="entry name" value="Glyco_hydro_88"/>
    <property type="match status" value="1"/>
</dbReference>
<dbReference type="GO" id="GO:0005975">
    <property type="term" value="P:carbohydrate metabolic process"/>
    <property type="evidence" value="ECO:0007669"/>
    <property type="project" value="InterPro"/>
</dbReference>
<evidence type="ECO:0000256" key="1">
    <source>
        <dbReference type="ARBA" id="ARBA00022801"/>
    </source>
</evidence>
<dbReference type="InterPro" id="IPR008928">
    <property type="entry name" value="6-hairpin_glycosidase_sf"/>
</dbReference>
<dbReference type="GO" id="GO:0016787">
    <property type="term" value="F:hydrolase activity"/>
    <property type="evidence" value="ECO:0007669"/>
    <property type="project" value="UniProtKB-KW"/>
</dbReference>
<dbReference type="RefSeq" id="WP_221407526.1">
    <property type="nucleotide sequence ID" value="NZ_FRAA01000008.1"/>
</dbReference>
<dbReference type="InterPro" id="IPR052043">
    <property type="entry name" value="PolySaccharide_Degr_Enz"/>
</dbReference>
<organism evidence="2 3">
    <name type="scientific">Reichenbachiella agariperforans</name>
    <dbReference type="NCBI Taxonomy" id="156994"/>
    <lineage>
        <taxon>Bacteria</taxon>
        <taxon>Pseudomonadati</taxon>
        <taxon>Bacteroidota</taxon>
        <taxon>Cytophagia</taxon>
        <taxon>Cytophagales</taxon>
        <taxon>Reichenbachiellaceae</taxon>
        <taxon>Reichenbachiella</taxon>
    </lineage>
</organism>
<dbReference type="EMBL" id="FRAA01000008">
    <property type="protein sequence ID" value="SHK75570.1"/>
    <property type="molecule type" value="Genomic_DNA"/>
</dbReference>
<evidence type="ECO:0000313" key="3">
    <source>
        <dbReference type="Proteomes" id="UP000184474"/>
    </source>
</evidence>
<keyword evidence="1 2" id="KW-0378">Hydrolase</keyword>
<dbReference type="InterPro" id="IPR012341">
    <property type="entry name" value="6hp_glycosidase-like_sf"/>
</dbReference>
<gene>
    <name evidence="2" type="ORF">SAMN04488028_10891</name>
</gene>
<sequence>MMKAIMVLVLCGVIVPVFGQRTQWGVDFSDAIISRYQPNINAMTGKDWDHANSIILHGMEKIYAHTGDKTYVQYIQSFVDDFVSSEGEVRGLKTELDGIHPGVLCLFLYQETGEERYQVAAQQMRDFLIGTVDHPSVFQKTPDGGYWHKNNDHYEQVMTVDGAYMSNPFLVKYGQMFDDAESLDVATFQTLLIASRSFNIESHLPYHGWNYAKNKSWSNAIGTSTEVWSRSVGWFSMALVDILDDLPATHSDYQNILYLFQQLSVGIKETQNQQGLWYQMVNHPSAFGNYIETSGSGMVIYALKKGMDKGWLDTSYEGVVNQAWNSMQTYISTNPDGLPQINSFNPGMGIKDNLDEYVKVRPVSCPSESEKQHPHGYCAILMAASVMEF</sequence>
<dbReference type="InterPro" id="IPR010905">
    <property type="entry name" value="Glyco_hydro_88"/>
</dbReference>
<keyword evidence="3" id="KW-1185">Reference proteome</keyword>
<dbReference type="PANTHER" id="PTHR33886">
    <property type="entry name" value="UNSATURATED RHAMNOGALACTURONAN HYDROLASE (EUROFUNG)"/>
    <property type="match status" value="1"/>
</dbReference>
<dbReference type="STRING" id="156994.SAMN04488028_10891"/>
<name>A0A1M6V2A2_REIAG</name>
<proteinExistence type="predicted"/>
<dbReference type="Proteomes" id="UP000184474">
    <property type="component" value="Unassembled WGS sequence"/>
</dbReference>
<evidence type="ECO:0000313" key="2">
    <source>
        <dbReference type="EMBL" id="SHK75570.1"/>
    </source>
</evidence>
<reference evidence="3" key="1">
    <citation type="submission" date="2016-11" db="EMBL/GenBank/DDBJ databases">
        <authorList>
            <person name="Varghese N."/>
            <person name="Submissions S."/>
        </authorList>
    </citation>
    <scope>NUCLEOTIDE SEQUENCE [LARGE SCALE GENOMIC DNA]</scope>
    <source>
        <strain evidence="3">DSM 26134</strain>
    </source>
</reference>
<dbReference type="Gene3D" id="1.50.10.10">
    <property type="match status" value="1"/>
</dbReference>
<accession>A0A1M6V2A2</accession>